<dbReference type="SUPFAM" id="SSF51182">
    <property type="entry name" value="RmlC-like cupins"/>
    <property type="match status" value="1"/>
</dbReference>
<dbReference type="Pfam" id="PF12833">
    <property type="entry name" value="HTH_18"/>
    <property type="match status" value="1"/>
</dbReference>
<dbReference type="InterPro" id="IPR014710">
    <property type="entry name" value="RmlC-like_jellyroll"/>
</dbReference>
<dbReference type="Pfam" id="PF07883">
    <property type="entry name" value="Cupin_2"/>
    <property type="match status" value="1"/>
</dbReference>
<sequence>MLDVVTTFAPGTRACTSVRAVRRTAMHAHPDALEIVYVLAGDLHLRVSSEDFDLTAGDYAVVNRLDPHLLDGSADNVTAIIHLDLCAFTDIDPFIEDILFACESFDLPRFRKQEALLRGLLLDIIDLADGSDSHRLDARSSELVHLLCTGYTIADYYQRDRPMTDEQRSKLRSIQSVARHHLDSRDVLQDVAAAHHYSKSYVSHFVKNHSAISFSSMVTALRVMHAERFLLTTDHTMRDISAQCGFSDVKYFTRCYADWFKQTPAEYRARYRPLVQRDDIVEQVTADTTAGLIAEHRSRVANPTDPPRLSITPILLKNVGSRADLFERIKGPETDEPAPPAPSAHARRHLLPLRVGSAEMCDDHLIQGLKSFVENGSTPCLMVDYAGRQTTLDTLSALAGILRDTRTRDVNVWLVYPRPHLRDDVDALIDTIDATHGLNVQAVMIG</sequence>
<dbReference type="InterPro" id="IPR011051">
    <property type="entry name" value="RmlC_Cupin_sf"/>
</dbReference>
<dbReference type="PROSITE" id="PS00041">
    <property type="entry name" value="HTH_ARAC_FAMILY_1"/>
    <property type="match status" value="1"/>
</dbReference>
<keyword evidence="3" id="KW-0804">Transcription</keyword>
<dbReference type="Gene3D" id="1.10.10.60">
    <property type="entry name" value="Homeodomain-like"/>
    <property type="match status" value="1"/>
</dbReference>
<evidence type="ECO:0000256" key="3">
    <source>
        <dbReference type="ARBA" id="ARBA00023163"/>
    </source>
</evidence>
<dbReference type="AlphaFoldDB" id="A0AAV2WHM5"/>
<dbReference type="InterPro" id="IPR013096">
    <property type="entry name" value="Cupin_2"/>
</dbReference>
<dbReference type="GO" id="GO:0043565">
    <property type="term" value="F:sequence-specific DNA binding"/>
    <property type="evidence" value="ECO:0007669"/>
    <property type="project" value="InterPro"/>
</dbReference>
<proteinExistence type="predicted"/>
<dbReference type="GO" id="GO:0003700">
    <property type="term" value="F:DNA-binding transcription factor activity"/>
    <property type="evidence" value="ECO:0007669"/>
    <property type="project" value="InterPro"/>
</dbReference>
<organism evidence="5 6">
    <name type="scientific">Mycolicibacterium neoaurum</name>
    <name type="common">Mycobacterium neoaurum</name>
    <dbReference type="NCBI Taxonomy" id="1795"/>
    <lineage>
        <taxon>Bacteria</taxon>
        <taxon>Bacillati</taxon>
        <taxon>Actinomycetota</taxon>
        <taxon>Actinomycetes</taxon>
        <taxon>Mycobacteriales</taxon>
        <taxon>Mycobacteriaceae</taxon>
        <taxon>Mycolicibacterium</taxon>
    </lineage>
</organism>
<dbReference type="PANTHER" id="PTHR43280">
    <property type="entry name" value="ARAC-FAMILY TRANSCRIPTIONAL REGULATOR"/>
    <property type="match status" value="1"/>
</dbReference>
<evidence type="ECO:0000256" key="2">
    <source>
        <dbReference type="ARBA" id="ARBA00023125"/>
    </source>
</evidence>
<reference evidence="5" key="1">
    <citation type="submission" date="2014-05" db="EMBL/GenBank/DDBJ databases">
        <authorList>
            <person name="Urmite Genomes"/>
        </authorList>
    </citation>
    <scope>NUCLEOTIDE SEQUENCE</scope>
    <source>
        <strain evidence="5">DSM 44074</strain>
    </source>
</reference>
<keyword evidence="1" id="KW-0805">Transcription regulation</keyword>
<keyword evidence="2" id="KW-0238">DNA-binding</keyword>
<accession>A0AAV2WHM5</accession>
<gene>
    <name evidence="5" type="primary">nphR</name>
    <name evidence="5" type="ORF">BN1047_01072</name>
</gene>
<dbReference type="SMART" id="SM00342">
    <property type="entry name" value="HTH_ARAC"/>
    <property type="match status" value="1"/>
</dbReference>
<dbReference type="PANTHER" id="PTHR43280:SF34">
    <property type="entry name" value="ARAC-FAMILY TRANSCRIPTIONAL REGULATOR"/>
    <property type="match status" value="1"/>
</dbReference>
<evidence type="ECO:0000259" key="4">
    <source>
        <dbReference type="PROSITE" id="PS01124"/>
    </source>
</evidence>
<dbReference type="RefSeq" id="WP_030133578.1">
    <property type="nucleotide sequence ID" value="NZ_LK021337.1"/>
</dbReference>
<evidence type="ECO:0000256" key="1">
    <source>
        <dbReference type="ARBA" id="ARBA00023015"/>
    </source>
</evidence>
<evidence type="ECO:0000313" key="6">
    <source>
        <dbReference type="Proteomes" id="UP000028864"/>
    </source>
</evidence>
<dbReference type="InterPro" id="IPR018062">
    <property type="entry name" value="HTH_AraC-typ_CS"/>
</dbReference>
<name>A0AAV2WHM5_MYCNE</name>
<dbReference type="EMBL" id="LK021337">
    <property type="protein sequence ID" value="CDQ43208.1"/>
    <property type="molecule type" value="Genomic_DNA"/>
</dbReference>
<protein>
    <submittedName>
        <fullName evidence="5">Transcriptional activator NphR</fullName>
    </submittedName>
</protein>
<dbReference type="InterPro" id="IPR018060">
    <property type="entry name" value="HTH_AraC"/>
</dbReference>
<dbReference type="PROSITE" id="PS01124">
    <property type="entry name" value="HTH_ARAC_FAMILY_2"/>
    <property type="match status" value="1"/>
</dbReference>
<dbReference type="InterPro" id="IPR009057">
    <property type="entry name" value="Homeodomain-like_sf"/>
</dbReference>
<reference evidence="5" key="2">
    <citation type="submission" date="2015-09" db="EMBL/GenBank/DDBJ databases">
        <title>Draft genome sequence of Mycobacterium neoaurum DSM 44074.</title>
        <authorList>
            <person name="Croce O."/>
            <person name="Robert C."/>
            <person name="Raoult D."/>
            <person name="Drancourt M."/>
        </authorList>
    </citation>
    <scope>NUCLEOTIDE SEQUENCE</scope>
    <source>
        <strain evidence="5">DSM 44074</strain>
    </source>
</reference>
<dbReference type="SUPFAM" id="SSF46689">
    <property type="entry name" value="Homeodomain-like"/>
    <property type="match status" value="1"/>
</dbReference>
<feature type="domain" description="HTH araC/xylS-type" evidence="4">
    <location>
        <begin position="172"/>
        <end position="270"/>
    </location>
</feature>
<dbReference type="Gene3D" id="2.60.120.10">
    <property type="entry name" value="Jelly Rolls"/>
    <property type="match status" value="1"/>
</dbReference>
<dbReference type="Proteomes" id="UP000028864">
    <property type="component" value="Unassembled WGS sequence"/>
</dbReference>
<evidence type="ECO:0000313" key="5">
    <source>
        <dbReference type="EMBL" id="CDQ43208.1"/>
    </source>
</evidence>
<dbReference type="CDD" id="cd02208">
    <property type="entry name" value="cupin_RmlC-like"/>
    <property type="match status" value="1"/>
</dbReference>